<sequence>KIRKQSSALLKSGLAPRKMKELQRRFFARRIKRGAGLDEMSFWFGLNAIKVTRLRGRTVGKIPPRHRRRDKRTGRFIPAAQRRQYVARFEPKGQRLLPQHYPDGMVGRTSQGQRTIKVRHPLTRRWREALIDIAPALHDHLEDTLFAECVAVFMKEFESDIRRRVKHNITVKPTSSGGY</sequence>
<gene>
    <name evidence="1" type="ORF">PROVALCAL_03174</name>
</gene>
<dbReference type="EMBL" id="ABXW01000055">
    <property type="protein sequence ID" value="EEB44793.1"/>
    <property type="molecule type" value="Genomic_DNA"/>
</dbReference>
<protein>
    <submittedName>
        <fullName evidence="1">Uncharacterized protein</fullName>
    </submittedName>
</protein>
<dbReference type="eggNOG" id="ENOG5033ET7">
    <property type="taxonomic scope" value="Bacteria"/>
</dbReference>
<organism evidence="1 2">
    <name type="scientific">Providencia alcalifaciens DSM 30120</name>
    <dbReference type="NCBI Taxonomy" id="520999"/>
    <lineage>
        <taxon>Bacteria</taxon>
        <taxon>Pseudomonadati</taxon>
        <taxon>Pseudomonadota</taxon>
        <taxon>Gammaproteobacteria</taxon>
        <taxon>Enterobacterales</taxon>
        <taxon>Morganellaceae</taxon>
        <taxon>Providencia</taxon>
    </lineage>
</organism>
<feature type="non-terminal residue" evidence="1">
    <location>
        <position position="1"/>
    </location>
</feature>
<dbReference type="RefSeq" id="WP_006660103.1">
    <property type="nucleotide sequence ID" value="NZ_ABXW01000055.1"/>
</dbReference>
<accession>B6XII1</accession>
<comment type="caution">
    <text evidence="1">The sequence shown here is derived from an EMBL/GenBank/DDBJ whole genome shotgun (WGS) entry which is preliminary data.</text>
</comment>
<dbReference type="AlphaFoldDB" id="B6XII1"/>
<reference evidence="1 2" key="2">
    <citation type="submission" date="2008-10" db="EMBL/GenBank/DDBJ databases">
        <authorList>
            <person name="Fulton L."/>
            <person name="Clifton S."/>
            <person name="Fulton B."/>
            <person name="Xu J."/>
            <person name="Minx P."/>
            <person name="Pepin K.H."/>
            <person name="Johnson M."/>
            <person name="Bhonagiri V."/>
            <person name="Nash W.E."/>
            <person name="Mardis E.R."/>
            <person name="Wilson R.K."/>
        </authorList>
    </citation>
    <scope>NUCLEOTIDE SEQUENCE [LARGE SCALE GENOMIC DNA]</scope>
    <source>
        <strain evidence="1 2">DSM 30120</strain>
    </source>
</reference>
<dbReference type="Proteomes" id="UP000003729">
    <property type="component" value="Unassembled WGS sequence"/>
</dbReference>
<proteinExistence type="predicted"/>
<name>B6XII1_9GAMM</name>
<evidence type="ECO:0000313" key="2">
    <source>
        <dbReference type="Proteomes" id="UP000003729"/>
    </source>
</evidence>
<reference evidence="1 2" key="1">
    <citation type="submission" date="2008-10" db="EMBL/GenBank/DDBJ databases">
        <title>Draft genome sequence of Providencia alcalifaciens (DSM 30120).</title>
        <authorList>
            <person name="Sudarsanam P."/>
            <person name="Ley R."/>
            <person name="Guruge J."/>
            <person name="Turnbaugh P.J."/>
            <person name="Mahowald M."/>
            <person name="Liep D."/>
            <person name="Gordon J."/>
        </authorList>
    </citation>
    <scope>NUCLEOTIDE SEQUENCE [LARGE SCALE GENOMIC DNA]</scope>
    <source>
        <strain evidence="1 2">DSM 30120</strain>
    </source>
</reference>
<evidence type="ECO:0000313" key="1">
    <source>
        <dbReference type="EMBL" id="EEB44793.1"/>
    </source>
</evidence>